<name>C1E0H8_MICCC</name>
<keyword evidence="2 6" id="KW-0812">Transmembrane</keyword>
<feature type="compositionally biased region" description="Acidic residues" evidence="5">
    <location>
        <begin position="564"/>
        <end position="580"/>
    </location>
</feature>
<dbReference type="EMBL" id="CP001323">
    <property type="protein sequence ID" value="ACO60821.1"/>
    <property type="molecule type" value="Genomic_DNA"/>
</dbReference>
<feature type="compositionally biased region" description="Basic and acidic residues" evidence="5">
    <location>
        <begin position="697"/>
        <end position="711"/>
    </location>
</feature>
<dbReference type="Proteomes" id="UP000002009">
    <property type="component" value="Chromosome 2"/>
</dbReference>
<feature type="transmembrane region" description="Helical" evidence="6">
    <location>
        <begin position="165"/>
        <end position="184"/>
    </location>
</feature>
<feature type="transmembrane region" description="Helical" evidence="6">
    <location>
        <begin position="65"/>
        <end position="86"/>
    </location>
</feature>
<feature type="transmembrane region" description="Helical" evidence="6">
    <location>
        <begin position="98"/>
        <end position="117"/>
    </location>
</feature>
<dbReference type="KEGG" id="mis:MICPUN_98966"/>
<feature type="transmembrane region" description="Helical" evidence="6">
    <location>
        <begin position="513"/>
        <end position="537"/>
    </location>
</feature>
<dbReference type="OMA" id="AFANSHM"/>
<sequence length="830" mass="88201">MAQSERSAAGALVARLSLLVLNLVLFSLGVTLLVMSTQKSHYTDLMKTVYAEGGVTVEAFEQPDAALTLAGFFITFVSLQGTLGACTGSKQTILSYHVMCMFILTGIIYCAEMMIAFKDESDEMIASYWRRIDSTSFDENQDLNGKDEASVQRHAKRFFHTAHGILTAAAVFIVLALITSARVMGLKYTLKRVGTGVNFAGIIFGLFLLVMCGVVSRTTYHVSDAITVDVEVTFAQASEGPPPRAARDFEDMLRVAPERIFRDAQPPPPPGGSRGGGSLDPPAPTASPSNPPPPTPPGAPPTPTPPSPPAPARRLLADAPNPPPPPPWSGDFPVQSMWLVDVDRTQPNPPVSTLVEFTISFSGMNASTDINATLPLAVESRIRRAVAALPTAPDPRDLDVEVTNMRLGGEHPIGGAWTAQLLAAAGAITVMSSTAGFVGIQAGSRPMLSAHLVVSGVTAVLVIVGVHHVTQHADDSKDYIRSHWKDIQTGVVGDNVEVDDAAAFANSHMRSAAALGAIVCTILFVSILCSAVALLVIPGGPLASAMGNNRPRPGQARAARQPDSESDDDDDDDSEEEGWGVEDRWDSWGGKNDDSTPLRDDEGNVQRRNKSRKRAKRDAKRLAAKAAQNGSANQTAAGPGQVVVEMSDLANLVQEARKGRGRFKERGGKSSRTPSPTGHDVENPPSRESSPQRKARLQRERARRVKDSSVSKTVSRLEDKLVDRMGALFGGIGTPRGAADGGSNGEGGGRAGTSVFRDEISKPHYSQSEIAAAVNMLREAAQRRNPNDPEAALRAALEVAGEGDAGLIREALAAPFEVRKPHAGASFTLE</sequence>
<evidence type="ECO:0000313" key="8">
    <source>
        <dbReference type="Proteomes" id="UP000002009"/>
    </source>
</evidence>
<dbReference type="RefSeq" id="XP_002499563.1">
    <property type="nucleotide sequence ID" value="XM_002499517.1"/>
</dbReference>
<dbReference type="GeneID" id="8241239"/>
<accession>C1E0H8</accession>
<evidence type="ECO:0000256" key="4">
    <source>
        <dbReference type="ARBA" id="ARBA00023136"/>
    </source>
</evidence>
<feature type="compositionally biased region" description="Low complexity" evidence="5">
    <location>
        <begin position="550"/>
        <end position="561"/>
    </location>
</feature>
<proteinExistence type="predicted"/>
<feature type="region of interest" description="Disordered" evidence="5">
    <location>
        <begin position="658"/>
        <end position="711"/>
    </location>
</feature>
<keyword evidence="3 6" id="KW-1133">Transmembrane helix</keyword>
<feature type="region of interest" description="Disordered" evidence="5">
    <location>
        <begin position="260"/>
        <end position="330"/>
    </location>
</feature>
<keyword evidence="8" id="KW-1185">Reference proteome</keyword>
<evidence type="ECO:0000256" key="2">
    <source>
        <dbReference type="ARBA" id="ARBA00022692"/>
    </source>
</evidence>
<evidence type="ECO:0000256" key="1">
    <source>
        <dbReference type="ARBA" id="ARBA00004141"/>
    </source>
</evidence>
<protein>
    <recommendedName>
        <fullName evidence="9">Tetraspanin family</fullName>
    </recommendedName>
</protein>
<evidence type="ECO:0000256" key="3">
    <source>
        <dbReference type="ARBA" id="ARBA00022989"/>
    </source>
</evidence>
<dbReference type="GO" id="GO:0016020">
    <property type="term" value="C:membrane"/>
    <property type="evidence" value="ECO:0007669"/>
    <property type="project" value="UniProtKB-SubCell"/>
</dbReference>
<feature type="region of interest" description="Disordered" evidence="5">
    <location>
        <begin position="544"/>
        <end position="639"/>
    </location>
</feature>
<dbReference type="STRING" id="296587.C1E0H8"/>
<dbReference type="InterPro" id="IPR018499">
    <property type="entry name" value="Tetraspanin/Peripherin"/>
</dbReference>
<organism evidence="7 8">
    <name type="scientific">Micromonas commoda (strain RCC299 / NOUM17 / CCMP2709)</name>
    <name type="common">Picoplanktonic green alga</name>
    <dbReference type="NCBI Taxonomy" id="296587"/>
    <lineage>
        <taxon>Eukaryota</taxon>
        <taxon>Viridiplantae</taxon>
        <taxon>Chlorophyta</taxon>
        <taxon>Mamiellophyceae</taxon>
        <taxon>Mamiellales</taxon>
        <taxon>Mamiellaceae</taxon>
        <taxon>Micromonas</taxon>
    </lineage>
</organism>
<feature type="compositionally biased region" description="Basic and acidic residues" evidence="5">
    <location>
        <begin position="581"/>
        <end position="605"/>
    </location>
</feature>
<evidence type="ECO:0000256" key="5">
    <source>
        <dbReference type="SAM" id="MobiDB-lite"/>
    </source>
</evidence>
<dbReference type="InParanoid" id="C1E0H8"/>
<keyword evidence="4 6" id="KW-0472">Membrane</keyword>
<feature type="compositionally biased region" description="Basic residues" evidence="5">
    <location>
        <begin position="607"/>
        <end position="623"/>
    </location>
</feature>
<evidence type="ECO:0000256" key="6">
    <source>
        <dbReference type="SAM" id="Phobius"/>
    </source>
</evidence>
<evidence type="ECO:0008006" key="9">
    <source>
        <dbReference type="Google" id="ProtNLM"/>
    </source>
</evidence>
<dbReference type="Pfam" id="PF00335">
    <property type="entry name" value="Tetraspanin"/>
    <property type="match status" value="1"/>
</dbReference>
<feature type="transmembrane region" description="Helical" evidence="6">
    <location>
        <begin position="12"/>
        <end position="35"/>
    </location>
</feature>
<dbReference type="OrthoDB" id="10427106at2759"/>
<dbReference type="AlphaFoldDB" id="C1E0H8"/>
<feature type="compositionally biased region" description="Basic and acidic residues" evidence="5">
    <location>
        <begin position="658"/>
        <end position="668"/>
    </location>
</feature>
<comment type="subcellular location">
    <subcellularLocation>
        <location evidence="1">Membrane</location>
        <topology evidence="1">Multi-pass membrane protein</topology>
    </subcellularLocation>
</comment>
<gene>
    <name evidence="7" type="ORF">MICPUN_98966</name>
</gene>
<evidence type="ECO:0000313" key="7">
    <source>
        <dbReference type="EMBL" id="ACO60821.1"/>
    </source>
</evidence>
<feature type="compositionally biased region" description="Pro residues" evidence="5">
    <location>
        <begin position="281"/>
        <end position="311"/>
    </location>
</feature>
<reference evidence="7 8" key="1">
    <citation type="journal article" date="2009" name="Science">
        <title>Green evolution and dynamic adaptations revealed by genomes of the marine picoeukaryotes Micromonas.</title>
        <authorList>
            <person name="Worden A.Z."/>
            <person name="Lee J.H."/>
            <person name="Mock T."/>
            <person name="Rouze P."/>
            <person name="Simmons M.P."/>
            <person name="Aerts A.L."/>
            <person name="Allen A.E."/>
            <person name="Cuvelier M.L."/>
            <person name="Derelle E."/>
            <person name="Everett M.V."/>
            <person name="Foulon E."/>
            <person name="Grimwood J."/>
            <person name="Gundlach H."/>
            <person name="Henrissat B."/>
            <person name="Napoli C."/>
            <person name="McDonald S.M."/>
            <person name="Parker M.S."/>
            <person name="Rombauts S."/>
            <person name="Salamov A."/>
            <person name="Von Dassow P."/>
            <person name="Badger J.H."/>
            <person name="Coutinho P.M."/>
            <person name="Demir E."/>
            <person name="Dubchak I."/>
            <person name="Gentemann C."/>
            <person name="Eikrem W."/>
            <person name="Gready J.E."/>
            <person name="John U."/>
            <person name="Lanier W."/>
            <person name="Lindquist E.A."/>
            <person name="Lucas S."/>
            <person name="Mayer K.F."/>
            <person name="Moreau H."/>
            <person name="Not F."/>
            <person name="Otillar R."/>
            <person name="Panaud O."/>
            <person name="Pangilinan J."/>
            <person name="Paulsen I."/>
            <person name="Piegu B."/>
            <person name="Poliakov A."/>
            <person name="Robbens S."/>
            <person name="Schmutz J."/>
            <person name="Toulza E."/>
            <person name="Wyss T."/>
            <person name="Zelensky A."/>
            <person name="Zhou K."/>
            <person name="Armbrust E.V."/>
            <person name="Bhattacharya D."/>
            <person name="Goodenough U.W."/>
            <person name="Van de Peer Y."/>
            <person name="Grigoriev I.V."/>
        </authorList>
    </citation>
    <scope>NUCLEOTIDE SEQUENCE [LARGE SCALE GENOMIC DNA]</scope>
    <source>
        <strain evidence="8">RCC299 / NOUM17</strain>
    </source>
</reference>
<feature type="transmembrane region" description="Helical" evidence="6">
    <location>
        <begin position="452"/>
        <end position="470"/>
    </location>
</feature>
<feature type="transmembrane region" description="Helical" evidence="6">
    <location>
        <begin position="196"/>
        <end position="216"/>
    </location>
</feature>